<sequence length="269" mass="30376">MSAGVCGKRLGFEEFFGSSPAAKKSRCFYGSPISSSDFGFAAEDKVSSLLRMFPSINREVVETILKSHEDKVDDAIKSLHALCLVDGSTMNGAGVLEPTFHSNDDSIKGVLGAQTSEVKVEAASNNSLLHDRSSWVEFFVQEMMNTSNWDEVRGRVSRVLEAFERSVLEQPTPSEDAIHREQQEIASLKEQLACLLRDNQILKKAVAIQHERNLESDERLKEVQQLKHIISQYEEQVRTLELHNYTLRVHLQRAQEDTSIPSRFHPDIF</sequence>
<keyword evidence="2" id="KW-1185">Reference proteome</keyword>
<evidence type="ECO:0000313" key="2">
    <source>
        <dbReference type="Proteomes" id="UP000827976"/>
    </source>
</evidence>
<dbReference type="Proteomes" id="UP000827976">
    <property type="component" value="Chromosome 7"/>
</dbReference>
<organism evidence="1 2">
    <name type="scientific">Dioscorea alata</name>
    <name type="common">Purple yam</name>
    <dbReference type="NCBI Taxonomy" id="55571"/>
    <lineage>
        <taxon>Eukaryota</taxon>
        <taxon>Viridiplantae</taxon>
        <taxon>Streptophyta</taxon>
        <taxon>Embryophyta</taxon>
        <taxon>Tracheophyta</taxon>
        <taxon>Spermatophyta</taxon>
        <taxon>Magnoliopsida</taxon>
        <taxon>Liliopsida</taxon>
        <taxon>Dioscoreales</taxon>
        <taxon>Dioscoreaceae</taxon>
        <taxon>Dioscorea</taxon>
    </lineage>
</organism>
<proteinExistence type="predicted"/>
<evidence type="ECO:0000313" key="1">
    <source>
        <dbReference type="EMBL" id="KAH7678037.1"/>
    </source>
</evidence>
<comment type="caution">
    <text evidence="1">The sequence shown here is derived from an EMBL/GenBank/DDBJ whole genome shotgun (WGS) entry which is preliminary data.</text>
</comment>
<name>A0ACB7VUE8_DIOAL</name>
<dbReference type="EMBL" id="CM037017">
    <property type="protein sequence ID" value="KAH7678037.1"/>
    <property type="molecule type" value="Genomic_DNA"/>
</dbReference>
<gene>
    <name evidence="1" type="ORF">IHE45_07G123600</name>
</gene>
<reference evidence="2" key="1">
    <citation type="journal article" date="2022" name="Nat. Commun.">
        <title>Chromosome evolution and the genetic basis of agronomically important traits in greater yam.</title>
        <authorList>
            <person name="Bredeson J.V."/>
            <person name="Lyons J.B."/>
            <person name="Oniyinde I.O."/>
            <person name="Okereke N.R."/>
            <person name="Kolade O."/>
            <person name="Nnabue I."/>
            <person name="Nwadili C.O."/>
            <person name="Hribova E."/>
            <person name="Parker M."/>
            <person name="Nwogha J."/>
            <person name="Shu S."/>
            <person name="Carlson J."/>
            <person name="Kariba R."/>
            <person name="Muthemba S."/>
            <person name="Knop K."/>
            <person name="Barton G.J."/>
            <person name="Sherwood A.V."/>
            <person name="Lopez-Montes A."/>
            <person name="Asiedu R."/>
            <person name="Jamnadass R."/>
            <person name="Muchugi A."/>
            <person name="Goodstein D."/>
            <person name="Egesi C.N."/>
            <person name="Featherston J."/>
            <person name="Asfaw A."/>
            <person name="Simpson G.G."/>
            <person name="Dolezel J."/>
            <person name="Hendre P.S."/>
            <person name="Van Deynze A."/>
            <person name="Kumar P.L."/>
            <person name="Obidiegwu J.E."/>
            <person name="Bhattacharjee R."/>
            <person name="Rokhsar D.S."/>
        </authorList>
    </citation>
    <scope>NUCLEOTIDE SEQUENCE [LARGE SCALE GENOMIC DNA]</scope>
    <source>
        <strain evidence="2">cv. TDa95/00328</strain>
    </source>
</reference>
<accession>A0ACB7VUE8</accession>
<protein>
    <submittedName>
        <fullName evidence="1">UBA-like protein</fullName>
    </submittedName>
</protein>